<dbReference type="AlphaFoldDB" id="A0A8B7PGH8"/>
<evidence type="ECO:0000313" key="2">
    <source>
        <dbReference type="Proteomes" id="UP000694843"/>
    </source>
</evidence>
<accession>A0A8B7PGH8</accession>
<dbReference type="KEGG" id="hazt:108680375"/>
<evidence type="ECO:0000313" key="3">
    <source>
        <dbReference type="RefSeq" id="XP_018024677.1"/>
    </source>
</evidence>
<organism evidence="2 3">
    <name type="scientific">Hyalella azteca</name>
    <name type="common">Amphipod</name>
    <dbReference type="NCBI Taxonomy" id="294128"/>
    <lineage>
        <taxon>Eukaryota</taxon>
        <taxon>Metazoa</taxon>
        <taxon>Ecdysozoa</taxon>
        <taxon>Arthropoda</taxon>
        <taxon>Crustacea</taxon>
        <taxon>Multicrustacea</taxon>
        <taxon>Malacostraca</taxon>
        <taxon>Eumalacostraca</taxon>
        <taxon>Peracarida</taxon>
        <taxon>Amphipoda</taxon>
        <taxon>Senticaudata</taxon>
        <taxon>Talitrida</taxon>
        <taxon>Talitroidea</taxon>
        <taxon>Hyalellidae</taxon>
        <taxon>Hyalella</taxon>
    </lineage>
</organism>
<sequence length="246" mass="26121">MKSFASFSLALLAVLVSVSAGKTERAAKATSLRHYMGYTGPSQTGVHFDFLTYDADLNLVGLDNQIRSACQAGLWMVYENIEYNYFEPGNVCIVPALEDCFDLSAACSGMVSSLRYAGSSEGMNDDFYNMYGAINYQGLEFKGNNTSRDVGILQGDVSSVIVSGTGSWTFYTDREFNGASVCVVPDSKYLGSDGTALNYGLFQNLGELGLSDGGIGSLIKGCFSDTVVSAEAVRAKREAAASAGLA</sequence>
<feature type="signal peptide" evidence="1">
    <location>
        <begin position="1"/>
        <end position="20"/>
    </location>
</feature>
<name>A0A8B7PGH8_HYAAZ</name>
<feature type="chain" id="PRO_5034700038" evidence="1">
    <location>
        <begin position="21"/>
        <end position="246"/>
    </location>
</feature>
<evidence type="ECO:0000256" key="1">
    <source>
        <dbReference type="SAM" id="SignalP"/>
    </source>
</evidence>
<dbReference type="OrthoDB" id="6381640at2759"/>
<dbReference type="Proteomes" id="UP000694843">
    <property type="component" value="Unplaced"/>
</dbReference>
<keyword evidence="2" id="KW-1185">Reference proteome</keyword>
<dbReference type="RefSeq" id="XP_018024677.1">
    <property type="nucleotide sequence ID" value="XM_018169188.2"/>
</dbReference>
<dbReference type="GeneID" id="108680375"/>
<gene>
    <name evidence="3" type="primary">LOC108680375</name>
</gene>
<reference evidence="3" key="1">
    <citation type="submission" date="2025-08" db="UniProtKB">
        <authorList>
            <consortium name="RefSeq"/>
        </authorList>
    </citation>
    <scope>IDENTIFICATION</scope>
    <source>
        <tissue evidence="3">Whole organism</tissue>
    </source>
</reference>
<protein>
    <submittedName>
        <fullName evidence="3">Uncharacterized protein LOC108680375</fullName>
    </submittedName>
</protein>
<dbReference type="SUPFAM" id="SSF49695">
    <property type="entry name" value="gamma-Crystallin-like"/>
    <property type="match status" value="1"/>
</dbReference>
<proteinExistence type="predicted"/>
<dbReference type="InterPro" id="IPR011024">
    <property type="entry name" value="G_crystallin-like"/>
</dbReference>
<keyword evidence="1" id="KW-0732">Signal</keyword>
<dbReference type="Gene3D" id="2.60.20.10">
    <property type="entry name" value="Crystallins"/>
    <property type="match status" value="1"/>
</dbReference>